<feature type="region of interest" description="Disordered" evidence="1">
    <location>
        <begin position="25"/>
        <end position="77"/>
    </location>
</feature>
<dbReference type="RefSeq" id="WP_074827857.1">
    <property type="nucleotide sequence ID" value="NZ_FNTI01000001.1"/>
</dbReference>
<dbReference type="EMBL" id="FNTI01000001">
    <property type="protein sequence ID" value="SEE19698.1"/>
    <property type="molecule type" value="Genomic_DNA"/>
</dbReference>
<feature type="compositionally biased region" description="Polar residues" evidence="1">
    <location>
        <begin position="67"/>
        <end position="77"/>
    </location>
</feature>
<dbReference type="AlphaFoldDB" id="A0A1M7GH49"/>
<feature type="compositionally biased region" description="Low complexity" evidence="1">
    <location>
        <begin position="111"/>
        <end position="132"/>
    </location>
</feature>
<feature type="region of interest" description="Disordered" evidence="1">
    <location>
        <begin position="109"/>
        <end position="132"/>
    </location>
</feature>
<dbReference type="OrthoDB" id="8254528at2"/>
<evidence type="ECO:0008006" key="5">
    <source>
        <dbReference type="Google" id="ProtNLM"/>
    </source>
</evidence>
<evidence type="ECO:0000313" key="4">
    <source>
        <dbReference type="Proteomes" id="UP000183208"/>
    </source>
</evidence>
<gene>
    <name evidence="3" type="ORF">SAMN05444171_6610</name>
</gene>
<evidence type="ECO:0000256" key="2">
    <source>
        <dbReference type="SAM" id="SignalP"/>
    </source>
</evidence>
<name>A0A1M7GH49_9BRAD</name>
<evidence type="ECO:0000313" key="3">
    <source>
        <dbReference type="EMBL" id="SEE19698.1"/>
    </source>
</evidence>
<keyword evidence="2" id="KW-0732">Signal</keyword>
<dbReference type="Proteomes" id="UP000183208">
    <property type="component" value="Unassembled WGS sequence"/>
</dbReference>
<proteinExistence type="predicted"/>
<feature type="chain" id="PRO_5030031943" description="DUF1236 domain-containing protein" evidence="2">
    <location>
        <begin position="22"/>
        <end position="132"/>
    </location>
</feature>
<protein>
    <recommendedName>
        <fullName evidence="5">DUF1236 domain-containing protein</fullName>
    </recommendedName>
</protein>
<feature type="compositionally biased region" description="Polar residues" evidence="1">
    <location>
        <begin position="25"/>
        <end position="46"/>
    </location>
</feature>
<feature type="signal peptide" evidence="2">
    <location>
        <begin position="1"/>
        <end position="21"/>
    </location>
</feature>
<sequence length="132" mass="13671">MSKLIHAAATTVAILSSVGFAAAQNASNHPDLTPTQQRTLSQGLANSPSQSAPAAQPQVGDRMPDSMTAQSLPSNVTDQVPEAKNLLFVKLPDRVLLIDPDNKVVTELVMDSGASSDTTTGSSSGSSDRPSR</sequence>
<accession>A0A1M7GH49</accession>
<reference evidence="3 4" key="1">
    <citation type="submission" date="2016-10" db="EMBL/GenBank/DDBJ databases">
        <authorList>
            <person name="de Groot N.N."/>
        </authorList>
    </citation>
    <scope>NUCLEOTIDE SEQUENCE [LARGE SCALE GENOMIC DNA]</scope>
    <source>
        <strain evidence="3 4">GAS522</strain>
    </source>
</reference>
<feature type="compositionally biased region" description="Low complexity" evidence="1">
    <location>
        <begin position="47"/>
        <end position="58"/>
    </location>
</feature>
<organism evidence="3 4">
    <name type="scientific">Bradyrhizobium lablabi</name>
    <dbReference type="NCBI Taxonomy" id="722472"/>
    <lineage>
        <taxon>Bacteria</taxon>
        <taxon>Pseudomonadati</taxon>
        <taxon>Pseudomonadota</taxon>
        <taxon>Alphaproteobacteria</taxon>
        <taxon>Hyphomicrobiales</taxon>
        <taxon>Nitrobacteraceae</taxon>
        <taxon>Bradyrhizobium</taxon>
    </lineage>
</organism>
<evidence type="ECO:0000256" key="1">
    <source>
        <dbReference type="SAM" id="MobiDB-lite"/>
    </source>
</evidence>